<dbReference type="OrthoDB" id="862900at2"/>
<evidence type="ECO:0000256" key="1">
    <source>
        <dbReference type="SAM" id="SignalP"/>
    </source>
</evidence>
<dbReference type="InterPro" id="IPR023614">
    <property type="entry name" value="Porin_dom_sf"/>
</dbReference>
<sequence>MLKKVLVFCLVLTSVLTWSQETPKKGSAGDLSGQWRTFYMATLNKGELKDFNALGTGGFIKYEHRWHSGFYLGGALYTTVNTGIQDLTDPDAITGRASRYEEGLFNLEDIEEVWTGLLGELYLGYQWNTHEIKVGRMKLKTSFLNPQDGRMIPTLVQGAWYTYRGKKGATYQLGVLDRIAPRSTSKFFNIGESIGLYPVGRDIAGQPSQYGENVRSDFIGIADIAIPVSERLWLQVSDYYVDNVFNSFYVKPRYQISERWTAEAEWLHQNRLNNGGNGIDSLSYFRDKFADVFGARVIYNLKGSSSVSLAYNRITRAGRFLFPREWGREFLFSFQKRERSEGTAGNHALVAYYNTRVEIPSIGTSIQSFWSVGQHWKDDPFDLALNKYAFPSYAHFNADLFFNIKGLKGFRPELLVTYKVANGDYPDNPNYIFNKADMWNFNLVLNYSF</sequence>
<comment type="caution">
    <text evidence="2">The sequence shown here is derived from an EMBL/GenBank/DDBJ whole genome shotgun (WGS) entry which is preliminary data.</text>
</comment>
<evidence type="ECO:0008006" key="4">
    <source>
        <dbReference type="Google" id="ProtNLM"/>
    </source>
</evidence>
<evidence type="ECO:0000313" key="3">
    <source>
        <dbReference type="Proteomes" id="UP000305939"/>
    </source>
</evidence>
<evidence type="ECO:0000313" key="2">
    <source>
        <dbReference type="EMBL" id="THD66840.1"/>
    </source>
</evidence>
<dbReference type="AlphaFoldDB" id="A0A4S3LYZ4"/>
<organism evidence="2 3">
    <name type="scientific">Robertkochia marina</name>
    <dbReference type="NCBI Taxonomy" id="1227945"/>
    <lineage>
        <taxon>Bacteria</taxon>
        <taxon>Pseudomonadati</taxon>
        <taxon>Bacteroidota</taxon>
        <taxon>Flavobacteriia</taxon>
        <taxon>Flavobacteriales</taxon>
        <taxon>Flavobacteriaceae</taxon>
        <taxon>Robertkochia</taxon>
    </lineage>
</organism>
<gene>
    <name evidence="2" type="ORF">E7Z59_11750</name>
</gene>
<protein>
    <recommendedName>
        <fullName evidence="4">Outer membrane porin, OprD family</fullName>
    </recommendedName>
</protein>
<name>A0A4S3LYZ4_9FLAO</name>
<keyword evidence="1" id="KW-0732">Signal</keyword>
<accession>A0A4S3LYZ4</accession>
<reference evidence="2 3" key="1">
    <citation type="submission" date="2019-04" db="EMBL/GenBank/DDBJ databases">
        <title>Draft genome sequence of Robertkochia marina CC-AMO-30D.</title>
        <authorList>
            <person name="Hameed A."/>
            <person name="Lin S.-Y."/>
            <person name="Shahina M."/>
            <person name="Lai W.-A."/>
            <person name="Young C.-C."/>
        </authorList>
    </citation>
    <scope>NUCLEOTIDE SEQUENCE [LARGE SCALE GENOMIC DNA]</scope>
    <source>
        <strain evidence="2 3">CC-AMO-30D</strain>
    </source>
</reference>
<keyword evidence="3" id="KW-1185">Reference proteome</keyword>
<proteinExistence type="predicted"/>
<dbReference type="EMBL" id="SSMC01000003">
    <property type="protein sequence ID" value="THD66840.1"/>
    <property type="molecule type" value="Genomic_DNA"/>
</dbReference>
<feature type="chain" id="PRO_5020322368" description="Outer membrane porin, OprD family" evidence="1">
    <location>
        <begin position="20"/>
        <end position="449"/>
    </location>
</feature>
<dbReference type="Proteomes" id="UP000305939">
    <property type="component" value="Unassembled WGS sequence"/>
</dbReference>
<dbReference type="Gene3D" id="2.40.160.10">
    <property type="entry name" value="Porin"/>
    <property type="match status" value="1"/>
</dbReference>
<feature type="signal peptide" evidence="1">
    <location>
        <begin position="1"/>
        <end position="19"/>
    </location>
</feature>